<dbReference type="EMBL" id="HBUF01652507">
    <property type="protein sequence ID" value="CAG6787198.1"/>
    <property type="molecule type" value="Transcribed_RNA"/>
</dbReference>
<dbReference type="AlphaFoldDB" id="A0A8D9FDV5"/>
<sequence length="102" mass="12122">MLNFIMSKSTRFQKLHTPFASYALYEANVQHGVHWGHRNNPRVYCTRSAKRVKDYLALRVLFIIYSPRNNEDNIRWSGFGFRQFSGQTRRKWQGKAPSRKIS</sequence>
<accession>A0A8D9FDV5</accession>
<proteinExistence type="predicted"/>
<organism evidence="1">
    <name type="scientific">Cacopsylla melanoneura</name>
    <dbReference type="NCBI Taxonomy" id="428564"/>
    <lineage>
        <taxon>Eukaryota</taxon>
        <taxon>Metazoa</taxon>
        <taxon>Ecdysozoa</taxon>
        <taxon>Arthropoda</taxon>
        <taxon>Hexapoda</taxon>
        <taxon>Insecta</taxon>
        <taxon>Pterygota</taxon>
        <taxon>Neoptera</taxon>
        <taxon>Paraneoptera</taxon>
        <taxon>Hemiptera</taxon>
        <taxon>Sternorrhyncha</taxon>
        <taxon>Psylloidea</taxon>
        <taxon>Psyllidae</taxon>
        <taxon>Psyllinae</taxon>
        <taxon>Cacopsylla</taxon>
    </lineage>
</organism>
<reference evidence="1" key="1">
    <citation type="submission" date="2021-05" db="EMBL/GenBank/DDBJ databases">
        <authorList>
            <person name="Alioto T."/>
            <person name="Alioto T."/>
            <person name="Gomez Garrido J."/>
        </authorList>
    </citation>
    <scope>NUCLEOTIDE SEQUENCE</scope>
</reference>
<protein>
    <submittedName>
        <fullName evidence="1">Uncharacterized protein</fullName>
    </submittedName>
</protein>
<name>A0A8D9FDV5_9HEMI</name>
<dbReference type="EMBL" id="HBUF01652508">
    <property type="protein sequence ID" value="CAG6787199.1"/>
    <property type="molecule type" value="Transcribed_RNA"/>
</dbReference>
<evidence type="ECO:0000313" key="1">
    <source>
        <dbReference type="EMBL" id="CAG6787198.1"/>
    </source>
</evidence>